<comment type="caution">
    <text evidence="4">The sequence shown here is derived from an EMBL/GenBank/DDBJ whole genome shotgun (WGS) entry which is preliminary data.</text>
</comment>
<organism evidence="4 5">
    <name type="scientific">Kineosporia mesophila</name>
    <dbReference type="NCBI Taxonomy" id="566012"/>
    <lineage>
        <taxon>Bacteria</taxon>
        <taxon>Bacillati</taxon>
        <taxon>Actinomycetota</taxon>
        <taxon>Actinomycetes</taxon>
        <taxon>Kineosporiales</taxon>
        <taxon>Kineosporiaceae</taxon>
        <taxon>Kineosporia</taxon>
    </lineage>
</organism>
<dbReference type="InterPro" id="IPR001647">
    <property type="entry name" value="HTH_TetR"/>
</dbReference>
<dbReference type="EMBL" id="BAAAZO010000005">
    <property type="protein sequence ID" value="GAA3613702.1"/>
    <property type="molecule type" value="Genomic_DNA"/>
</dbReference>
<sequence>MPAPGSSVKSDQRRRVVLDAAVACFARKGFYGTTTGEIAEQAGISQPYVYRLFANKEALFAGAVLHVSELISNALTGAGVDQAGAPRPSEAAMSAVRSAYGTLIQDRDVMRFLMHANCAADEPLVAEAVRECYARQVQLVSEILNHDDEAVRHWFGAGMLENVTLTLGLADVDEPWARTLSG</sequence>
<reference evidence="5" key="1">
    <citation type="journal article" date="2019" name="Int. J. Syst. Evol. Microbiol.">
        <title>The Global Catalogue of Microorganisms (GCM) 10K type strain sequencing project: providing services to taxonomists for standard genome sequencing and annotation.</title>
        <authorList>
            <consortium name="The Broad Institute Genomics Platform"/>
            <consortium name="The Broad Institute Genome Sequencing Center for Infectious Disease"/>
            <person name="Wu L."/>
            <person name="Ma J."/>
        </authorList>
    </citation>
    <scope>NUCLEOTIDE SEQUENCE [LARGE SCALE GENOMIC DNA]</scope>
    <source>
        <strain evidence="5">JCM 16902</strain>
    </source>
</reference>
<gene>
    <name evidence="4" type="ORF">GCM10022223_32350</name>
</gene>
<keyword evidence="5" id="KW-1185">Reference proteome</keyword>
<protein>
    <recommendedName>
        <fullName evidence="3">HTH tetR-type domain-containing protein</fullName>
    </recommendedName>
</protein>
<dbReference type="Gene3D" id="1.10.357.10">
    <property type="entry name" value="Tetracycline Repressor, domain 2"/>
    <property type="match status" value="1"/>
</dbReference>
<dbReference type="SUPFAM" id="SSF46689">
    <property type="entry name" value="Homeodomain-like"/>
    <property type="match status" value="1"/>
</dbReference>
<feature type="DNA-binding region" description="H-T-H motif" evidence="2">
    <location>
        <begin position="34"/>
        <end position="53"/>
    </location>
</feature>
<proteinExistence type="predicted"/>
<evidence type="ECO:0000313" key="5">
    <source>
        <dbReference type="Proteomes" id="UP001501074"/>
    </source>
</evidence>
<evidence type="ECO:0000256" key="2">
    <source>
        <dbReference type="PROSITE-ProRule" id="PRU00335"/>
    </source>
</evidence>
<feature type="domain" description="HTH tetR-type" evidence="3">
    <location>
        <begin position="11"/>
        <end position="71"/>
    </location>
</feature>
<dbReference type="InterPro" id="IPR050109">
    <property type="entry name" value="HTH-type_TetR-like_transc_reg"/>
</dbReference>
<dbReference type="PRINTS" id="PR00455">
    <property type="entry name" value="HTHTETR"/>
</dbReference>
<keyword evidence="1 2" id="KW-0238">DNA-binding</keyword>
<evidence type="ECO:0000313" key="4">
    <source>
        <dbReference type="EMBL" id="GAA3613702.1"/>
    </source>
</evidence>
<accession>A0ABP6ZLM7</accession>
<dbReference type="Pfam" id="PF00440">
    <property type="entry name" value="TetR_N"/>
    <property type="match status" value="1"/>
</dbReference>
<dbReference type="PANTHER" id="PTHR30055:SF146">
    <property type="entry name" value="HTH-TYPE TRANSCRIPTIONAL DUAL REGULATOR CECR"/>
    <property type="match status" value="1"/>
</dbReference>
<dbReference type="PROSITE" id="PS50977">
    <property type="entry name" value="HTH_TETR_2"/>
    <property type="match status" value="1"/>
</dbReference>
<dbReference type="InterPro" id="IPR009057">
    <property type="entry name" value="Homeodomain-like_sf"/>
</dbReference>
<dbReference type="Proteomes" id="UP001501074">
    <property type="component" value="Unassembled WGS sequence"/>
</dbReference>
<evidence type="ECO:0000256" key="1">
    <source>
        <dbReference type="ARBA" id="ARBA00023125"/>
    </source>
</evidence>
<evidence type="ECO:0000259" key="3">
    <source>
        <dbReference type="PROSITE" id="PS50977"/>
    </source>
</evidence>
<dbReference type="PANTHER" id="PTHR30055">
    <property type="entry name" value="HTH-TYPE TRANSCRIPTIONAL REGULATOR RUTR"/>
    <property type="match status" value="1"/>
</dbReference>
<name>A0ABP6ZLM7_9ACTN</name>